<comment type="caution">
    <text evidence="1">The sequence shown here is derived from an EMBL/GenBank/DDBJ whole genome shotgun (WGS) entry which is preliminary data.</text>
</comment>
<name>A0ACC6USF1_STRAO</name>
<gene>
    <name evidence="1" type="ORF">RKD21_004734</name>
</gene>
<evidence type="ECO:0000313" key="2">
    <source>
        <dbReference type="Proteomes" id="UP001565447"/>
    </source>
</evidence>
<protein>
    <submittedName>
        <fullName evidence="1">Uncharacterized protein</fullName>
    </submittedName>
</protein>
<reference evidence="1" key="1">
    <citation type="submission" date="2024-07" db="EMBL/GenBank/DDBJ databases">
        <title>Genome sequencing of plant associated microbes to promote plant fitness in Sorghum bicolor and Oryza sativa.</title>
        <authorList>
            <person name="Coleman-Derr D."/>
        </authorList>
    </citation>
    <scope>NUCLEOTIDE SEQUENCE</scope>
    <source>
        <strain evidence="1">SAI-173</strain>
    </source>
</reference>
<keyword evidence="2" id="KW-1185">Reference proteome</keyword>
<dbReference type="Proteomes" id="UP001565447">
    <property type="component" value="Unassembled WGS sequence"/>
</dbReference>
<proteinExistence type="predicted"/>
<sequence length="69" mass="7020">MSGERLPVAEPADVRRAAGELVRADRVLAPTGARASARGAHGPLLGDAPEHPCPVARDAGQDTPEEVAG</sequence>
<evidence type="ECO:0000313" key="1">
    <source>
        <dbReference type="EMBL" id="MEY9814477.1"/>
    </source>
</evidence>
<organism evidence="1 2">
    <name type="scientific">Streptomyces albogriseolus</name>
    <dbReference type="NCBI Taxonomy" id="1887"/>
    <lineage>
        <taxon>Bacteria</taxon>
        <taxon>Bacillati</taxon>
        <taxon>Actinomycetota</taxon>
        <taxon>Actinomycetes</taxon>
        <taxon>Kitasatosporales</taxon>
        <taxon>Streptomycetaceae</taxon>
        <taxon>Streptomyces</taxon>
        <taxon>Streptomyces albogriseolus group</taxon>
    </lineage>
</organism>
<dbReference type="EMBL" id="JBGCBD010000002">
    <property type="protein sequence ID" value="MEY9814477.1"/>
    <property type="molecule type" value="Genomic_DNA"/>
</dbReference>
<accession>A0ACC6USF1</accession>